<organism evidence="3 4">
    <name type="scientific">Floricoccus tropicus</name>
    <dbReference type="NCBI Taxonomy" id="1859473"/>
    <lineage>
        <taxon>Bacteria</taxon>
        <taxon>Bacillati</taxon>
        <taxon>Bacillota</taxon>
        <taxon>Bacilli</taxon>
        <taxon>Lactobacillales</taxon>
        <taxon>Streptococcaceae</taxon>
        <taxon>Floricoccus</taxon>
    </lineage>
</organism>
<gene>
    <name evidence="3" type="ORF">BG261_07525</name>
</gene>
<keyword evidence="3" id="KW-0808">Transferase</keyword>
<dbReference type="InterPro" id="IPR028098">
    <property type="entry name" value="Glyco_trans_4-like_N"/>
</dbReference>
<sequence>MDKTIAIFSGYYLPFLGGVERYTDKLMLEMKKKNYKIIIVTTKYDDLLKDYEVNDEGFEIFRLPVYNLFKSRYPIIKKNSEYKIIMKELEKRNIDFIACQTRFHLTTLVGLKYAKKFNIPSMVLEHGSDHFTVNNKFLDWFGAIYEHMLTWRLKKLTDNFYAVSKRSTSWLEHFKIRSRGVIYNSVDETIYDSFKNKKFKHEFKNKLVITYAGRIIKEKGVEMLLKSFMSLANTENIELVIAGDGPILDELKKQYKQRNILFVGKLDFDDTITLLNRTDIFCYPSMYPEGLPTSILEAGIMKCAVIATDRGGTVEVINSPDYGIIIEENQDSLTSALEKLINDENYRDSIKENLHERIENNFTWKVTSEKFENVCNKK</sequence>
<protein>
    <submittedName>
        <fullName evidence="3">Glycosyl transferase</fullName>
    </submittedName>
</protein>
<reference evidence="4" key="1">
    <citation type="submission" date="2016-09" db="EMBL/GenBank/DDBJ databases">
        <title>Draft genome sequence of a novel species of the family Streptococcaceae isolated from flowers.</title>
        <authorList>
            <person name="Chuah L.-O."/>
            <person name="Yap K.-P."/>
            <person name="Thong K.L."/>
            <person name="Liong M.T."/>
            <person name="Ahmad R."/>
            <person name="Rusul G."/>
        </authorList>
    </citation>
    <scope>NUCLEOTIDE SEQUENCE [LARGE SCALE GENOMIC DNA]</scope>
    <source>
        <strain evidence="4">DF1</strain>
    </source>
</reference>
<dbReference type="CDD" id="cd03801">
    <property type="entry name" value="GT4_PimA-like"/>
    <property type="match status" value="1"/>
</dbReference>
<dbReference type="Proteomes" id="UP000178622">
    <property type="component" value="Unassembled WGS sequence"/>
</dbReference>
<dbReference type="AlphaFoldDB" id="A0A1E8GM70"/>
<dbReference type="Pfam" id="PF13439">
    <property type="entry name" value="Glyco_transf_4"/>
    <property type="match status" value="1"/>
</dbReference>
<dbReference type="PANTHER" id="PTHR45947:SF3">
    <property type="entry name" value="SULFOQUINOVOSYL TRANSFERASE SQD2"/>
    <property type="match status" value="1"/>
</dbReference>
<evidence type="ECO:0000313" key="3">
    <source>
        <dbReference type="EMBL" id="OFI48733.1"/>
    </source>
</evidence>
<dbReference type="STRING" id="1859473.BG261_07525"/>
<name>A0A1E8GM70_9LACT</name>
<keyword evidence="4" id="KW-1185">Reference proteome</keyword>
<dbReference type="OrthoDB" id="73743at2"/>
<dbReference type="Gene3D" id="3.40.50.2000">
    <property type="entry name" value="Glycogen Phosphorylase B"/>
    <property type="match status" value="2"/>
</dbReference>
<proteinExistence type="predicted"/>
<comment type="caution">
    <text evidence="3">The sequence shown here is derived from an EMBL/GenBank/DDBJ whole genome shotgun (WGS) entry which is preliminary data.</text>
</comment>
<accession>A0A1E8GM70</accession>
<dbReference type="RefSeq" id="WP_070793117.1">
    <property type="nucleotide sequence ID" value="NZ_MKIR01000024.1"/>
</dbReference>
<dbReference type="SUPFAM" id="SSF53756">
    <property type="entry name" value="UDP-Glycosyltransferase/glycogen phosphorylase"/>
    <property type="match status" value="1"/>
</dbReference>
<evidence type="ECO:0000313" key="4">
    <source>
        <dbReference type="Proteomes" id="UP000178622"/>
    </source>
</evidence>
<dbReference type="Pfam" id="PF00534">
    <property type="entry name" value="Glycos_transf_1"/>
    <property type="match status" value="1"/>
</dbReference>
<feature type="domain" description="Glycosyltransferase subfamily 4-like N-terminal" evidence="2">
    <location>
        <begin position="17"/>
        <end position="188"/>
    </location>
</feature>
<feature type="domain" description="Glycosyl transferase family 1" evidence="1">
    <location>
        <begin position="195"/>
        <end position="354"/>
    </location>
</feature>
<evidence type="ECO:0000259" key="2">
    <source>
        <dbReference type="Pfam" id="PF13439"/>
    </source>
</evidence>
<dbReference type="GO" id="GO:0016757">
    <property type="term" value="F:glycosyltransferase activity"/>
    <property type="evidence" value="ECO:0007669"/>
    <property type="project" value="InterPro"/>
</dbReference>
<dbReference type="EMBL" id="MKIR01000024">
    <property type="protein sequence ID" value="OFI48733.1"/>
    <property type="molecule type" value="Genomic_DNA"/>
</dbReference>
<evidence type="ECO:0000259" key="1">
    <source>
        <dbReference type="Pfam" id="PF00534"/>
    </source>
</evidence>
<dbReference type="InterPro" id="IPR001296">
    <property type="entry name" value="Glyco_trans_1"/>
</dbReference>
<dbReference type="PANTHER" id="PTHR45947">
    <property type="entry name" value="SULFOQUINOVOSYL TRANSFERASE SQD2"/>
    <property type="match status" value="1"/>
</dbReference>
<dbReference type="InterPro" id="IPR050194">
    <property type="entry name" value="Glycosyltransferase_grp1"/>
</dbReference>